<protein>
    <submittedName>
        <fullName evidence="11">Fungal-specific transcription factor domain-containing protein</fullName>
    </submittedName>
</protein>
<evidence type="ECO:0000256" key="8">
    <source>
        <dbReference type="SAM" id="Coils"/>
    </source>
</evidence>
<dbReference type="Proteomes" id="UP001203852">
    <property type="component" value="Unassembled WGS sequence"/>
</dbReference>
<dbReference type="GO" id="GO:0043565">
    <property type="term" value="F:sequence-specific DNA binding"/>
    <property type="evidence" value="ECO:0007669"/>
    <property type="project" value="TreeGrafter"/>
</dbReference>
<evidence type="ECO:0000256" key="1">
    <source>
        <dbReference type="ARBA" id="ARBA00004123"/>
    </source>
</evidence>
<dbReference type="AlphaFoldDB" id="A0AAN6IHX9"/>
<dbReference type="InterPro" id="IPR052202">
    <property type="entry name" value="Yeast_MetPath_Reg"/>
</dbReference>
<proteinExistence type="predicted"/>
<keyword evidence="3" id="KW-0862">Zinc</keyword>
<evidence type="ECO:0000313" key="11">
    <source>
        <dbReference type="EMBL" id="KAI1618113.1"/>
    </source>
</evidence>
<evidence type="ECO:0000259" key="10">
    <source>
        <dbReference type="PROSITE" id="PS50048"/>
    </source>
</evidence>
<dbReference type="CDD" id="cd12148">
    <property type="entry name" value="fungal_TF_MHR"/>
    <property type="match status" value="1"/>
</dbReference>
<evidence type="ECO:0000256" key="4">
    <source>
        <dbReference type="ARBA" id="ARBA00023015"/>
    </source>
</evidence>
<dbReference type="GO" id="GO:0045944">
    <property type="term" value="P:positive regulation of transcription by RNA polymerase II"/>
    <property type="evidence" value="ECO:0007669"/>
    <property type="project" value="TreeGrafter"/>
</dbReference>
<name>A0AAN6IHX9_9EURO</name>
<dbReference type="GO" id="GO:0000981">
    <property type="term" value="F:DNA-binding transcription factor activity, RNA polymerase II-specific"/>
    <property type="evidence" value="ECO:0007669"/>
    <property type="project" value="InterPro"/>
</dbReference>
<dbReference type="Gene3D" id="4.10.240.10">
    <property type="entry name" value="Zn(2)-C6 fungal-type DNA-binding domain"/>
    <property type="match status" value="1"/>
</dbReference>
<dbReference type="PROSITE" id="PS00463">
    <property type="entry name" value="ZN2_CY6_FUNGAL_1"/>
    <property type="match status" value="1"/>
</dbReference>
<evidence type="ECO:0000256" key="7">
    <source>
        <dbReference type="ARBA" id="ARBA00023242"/>
    </source>
</evidence>
<dbReference type="GO" id="GO:0005634">
    <property type="term" value="C:nucleus"/>
    <property type="evidence" value="ECO:0007669"/>
    <property type="project" value="UniProtKB-SubCell"/>
</dbReference>
<dbReference type="GO" id="GO:0006351">
    <property type="term" value="P:DNA-templated transcription"/>
    <property type="evidence" value="ECO:0007669"/>
    <property type="project" value="InterPro"/>
</dbReference>
<dbReference type="InterPro" id="IPR036864">
    <property type="entry name" value="Zn2-C6_fun-type_DNA-bd_sf"/>
</dbReference>
<sequence>MSNSGPSTGGGYSRFRVRSSTSHDDWQLPSPKRPRLNTDGPDSSSNASGHAESACLRCRKRKKRCCRTLPQCTACDTTGVQCSYPSSDNLSITVAEVNELRAQIERLSQQNVVKNNSNSNSYVLSPADTFKSGSLGNGPDNDQEDTLFLARTTEANGSNHSWNWSPDLGHTPRPPSNNLRLPAGLAVRELVDGYFRHVHKAYPFLDQGQVLKDIDDATTRPGNNSEGLSPLIYMLSVIGCITLHRAGKLSDDILASIKVPYEELIGQCMLDPSIHAVGMLLLLACYSTFDPTGICPWIVIGLAGRQAIVLGLNRKSTRESGLTLQEVEQRNRLFWSIYALDREVAASFGLPPSINDENINVPLPSVTIDEYASATRVQLSKVLQVCRNSIALRDLEGKILQKVHLANPISTLNIGMADRQAIVSQFVSQLDDWYANGCLLSQSENDEISFHDNIPWLNARYHGVLILLHYPSRFNAYYCREQLSSLRESIRRCVQCSAVLLQQQHLMLHHNTLNKVLVICLLLVFCLMQGNSEVVQVGEVRQDVSSCIDILEDFTGRWTLAKRSLIVFRDLERLLPTIRPGAGHKSPTTIESLRRVQSDAQSLIRDGLGPSSVYNNLYPLSVDPSSHSSGH</sequence>
<dbReference type="SMART" id="SM00066">
    <property type="entry name" value="GAL4"/>
    <property type="match status" value="1"/>
</dbReference>
<keyword evidence="12" id="KW-1185">Reference proteome</keyword>
<evidence type="ECO:0000256" key="6">
    <source>
        <dbReference type="ARBA" id="ARBA00023163"/>
    </source>
</evidence>
<feature type="domain" description="Zn(2)-C6 fungal-type" evidence="10">
    <location>
        <begin position="54"/>
        <end position="84"/>
    </location>
</feature>
<keyword evidence="6" id="KW-0804">Transcription</keyword>
<evidence type="ECO:0000313" key="12">
    <source>
        <dbReference type="Proteomes" id="UP001203852"/>
    </source>
</evidence>
<accession>A0AAN6IHX9</accession>
<evidence type="ECO:0000256" key="9">
    <source>
        <dbReference type="SAM" id="MobiDB-lite"/>
    </source>
</evidence>
<dbReference type="PROSITE" id="PS50048">
    <property type="entry name" value="ZN2_CY6_FUNGAL_2"/>
    <property type="match status" value="1"/>
</dbReference>
<evidence type="ECO:0000256" key="3">
    <source>
        <dbReference type="ARBA" id="ARBA00022833"/>
    </source>
</evidence>
<organism evidence="11 12">
    <name type="scientific">Exophiala viscosa</name>
    <dbReference type="NCBI Taxonomy" id="2486360"/>
    <lineage>
        <taxon>Eukaryota</taxon>
        <taxon>Fungi</taxon>
        <taxon>Dikarya</taxon>
        <taxon>Ascomycota</taxon>
        <taxon>Pezizomycotina</taxon>
        <taxon>Eurotiomycetes</taxon>
        <taxon>Chaetothyriomycetidae</taxon>
        <taxon>Chaetothyriales</taxon>
        <taxon>Herpotrichiellaceae</taxon>
        <taxon>Exophiala</taxon>
    </lineage>
</organism>
<dbReference type="Pfam" id="PF00172">
    <property type="entry name" value="Zn_clus"/>
    <property type="match status" value="1"/>
</dbReference>
<feature type="coiled-coil region" evidence="8">
    <location>
        <begin position="90"/>
        <end position="117"/>
    </location>
</feature>
<keyword evidence="7" id="KW-0539">Nucleus</keyword>
<dbReference type="InterPro" id="IPR001138">
    <property type="entry name" value="Zn2Cys6_DnaBD"/>
</dbReference>
<keyword evidence="2" id="KW-0479">Metal-binding</keyword>
<dbReference type="PANTHER" id="PTHR47782:SF7">
    <property type="entry name" value="PROTEIN STB5"/>
    <property type="match status" value="1"/>
</dbReference>
<reference evidence="11" key="1">
    <citation type="journal article" date="2022" name="bioRxiv">
        <title>Deciphering the potential niche of two novel black yeast fungi from a biological soil crust based on their genomes, phenotypes, and melanin regulation.</title>
        <authorList>
            <consortium name="DOE Joint Genome Institute"/>
            <person name="Carr E.C."/>
            <person name="Barton Q."/>
            <person name="Grambo S."/>
            <person name="Sullivan M."/>
            <person name="Renfro C.M."/>
            <person name="Kuo A."/>
            <person name="Pangilinan J."/>
            <person name="Lipzen A."/>
            <person name="Keymanesh K."/>
            <person name="Savage E."/>
            <person name="Barry K."/>
            <person name="Grigoriev I.V."/>
            <person name="Riekhof W.R."/>
            <person name="Harris S.S."/>
        </authorList>
    </citation>
    <scope>NUCLEOTIDE SEQUENCE</scope>
    <source>
        <strain evidence="11">JF 03-4F</strain>
    </source>
</reference>
<dbReference type="EMBL" id="MU404350">
    <property type="protein sequence ID" value="KAI1618113.1"/>
    <property type="molecule type" value="Genomic_DNA"/>
</dbReference>
<keyword evidence="4" id="KW-0805">Transcription regulation</keyword>
<comment type="caution">
    <text evidence="11">The sequence shown here is derived from an EMBL/GenBank/DDBJ whole genome shotgun (WGS) entry which is preliminary data.</text>
</comment>
<evidence type="ECO:0000256" key="2">
    <source>
        <dbReference type="ARBA" id="ARBA00022723"/>
    </source>
</evidence>
<dbReference type="SUPFAM" id="SSF57701">
    <property type="entry name" value="Zn2/Cys6 DNA-binding domain"/>
    <property type="match status" value="1"/>
</dbReference>
<comment type="subcellular location">
    <subcellularLocation>
        <location evidence="1">Nucleus</location>
    </subcellularLocation>
</comment>
<dbReference type="InterPro" id="IPR007219">
    <property type="entry name" value="XnlR_reg_dom"/>
</dbReference>
<keyword evidence="5" id="KW-0238">DNA-binding</keyword>
<gene>
    <name evidence="11" type="ORF">EDD36DRAFT_425664</name>
</gene>
<dbReference type="Pfam" id="PF04082">
    <property type="entry name" value="Fungal_trans"/>
    <property type="match status" value="1"/>
</dbReference>
<evidence type="ECO:0000256" key="5">
    <source>
        <dbReference type="ARBA" id="ARBA00023125"/>
    </source>
</evidence>
<keyword evidence="8" id="KW-0175">Coiled coil</keyword>
<feature type="region of interest" description="Disordered" evidence="9">
    <location>
        <begin position="1"/>
        <end position="49"/>
    </location>
</feature>
<dbReference type="GO" id="GO:0008270">
    <property type="term" value="F:zinc ion binding"/>
    <property type="evidence" value="ECO:0007669"/>
    <property type="project" value="InterPro"/>
</dbReference>
<dbReference type="SMART" id="SM00906">
    <property type="entry name" value="Fungal_trans"/>
    <property type="match status" value="1"/>
</dbReference>
<dbReference type="PANTHER" id="PTHR47782">
    <property type="entry name" value="ZN(II)2CYS6 TRANSCRIPTION FACTOR (EUROFUNG)-RELATED"/>
    <property type="match status" value="1"/>
</dbReference>